<dbReference type="EC" id="3.1.4.58" evidence="2"/>
<dbReference type="NCBIfam" id="TIGR02258">
    <property type="entry name" value="2_5_ligase"/>
    <property type="match status" value="1"/>
</dbReference>
<evidence type="ECO:0000256" key="2">
    <source>
        <dbReference type="HAMAP-Rule" id="MF_01940"/>
    </source>
</evidence>
<dbReference type="Pfam" id="PF13563">
    <property type="entry name" value="2_5_RNA_ligase2"/>
    <property type="match status" value="1"/>
</dbReference>
<accession>A0A1E3LTQ6</accession>
<dbReference type="GO" id="GO:0016874">
    <property type="term" value="F:ligase activity"/>
    <property type="evidence" value="ECO:0007669"/>
    <property type="project" value="UniProtKB-KW"/>
</dbReference>
<comment type="caution">
    <text evidence="3">The sequence shown here is derived from an EMBL/GenBank/DDBJ whole genome shotgun (WGS) entry which is preliminary data.</text>
</comment>
<dbReference type="InterPro" id="IPR004175">
    <property type="entry name" value="RNA_CPDase"/>
</dbReference>
<dbReference type="RefSeq" id="WP_069321136.1">
    <property type="nucleotide sequence ID" value="NZ_MDDS01000036.1"/>
</dbReference>
<name>A0A1E3LTQ6_9SPHN</name>
<dbReference type="OrthoDB" id="9793819at2"/>
<protein>
    <recommendedName>
        <fullName evidence="2">RNA 2',3'-cyclic phosphodiesterase</fullName>
        <shortName evidence="2">RNA 2',3'-CPDase</shortName>
        <ecNumber evidence="2">3.1.4.58</ecNumber>
    </recommendedName>
</protein>
<dbReference type="GO" id="GO:0008664">
    <property type="term" value="F:RNA 2',3'-cyclic 3'-phosphodiesterase activity"/>
    <property type="evidence" value="ECO:0007669"/>
    <property type="project" value="UniProtKB-EC"/>
</dbReference>
<evidence type="ECO:0000256" key="1">
    <source>
        <dbReference type="ARBA" id="ARBA00022801"/>
    </source>
</evidence>
<dbReference type="PANTHER" id="PTHR35561:SF1">
    <property type="entry name" value="RNA 2',3'-CYCLIC PHOSPHODIESTERASE"/>
    <property type="match status" value="1"/>
</dbReference>
<dbReference type="EMBL" id="MDDS01000036">
    <property type="protein sequence ID" value="ODP37119.1"/>
    <property type="molecule type" value="Genomic_DNA"/>
</dbReference>
<dbReference type="GO" id="GO:0004113">
    <property type="term" value="F:2',3'-cyclic-nucleotide 3'-phosphodiesterase activity"/>
    <property type="evidence" value="ECO:0007669"/>
    <property type="project" value="InterPro"/>
</dbReference>
<feature type="short sequence motif" description="HXTX 2" evidence="2">
    <location>
        <begin position="121"/>
        <end position="124"/>
    </location>
</feature>
<feature type="active site" description="Proton donor" evidence="2">
    <location>
        <position position="37"/>
    </location>
</feature>
<evidence type="ECO:0000313" key="4">
    <source>
        <dbReference type="Proteomes" id="UP000094487"/>
    </source>
</evidence>
<dbReference type="PANTHER" id="PTHR35561">
    <property type="entry name" value="RNA 2',3'-CYCLIC PHOSPHODIESTERASE"/>
    <property type="match status" value="1"/>
</dbReference>
<sequence>MHRLFVALRPPSGIRTALLDLMEGVPGARWQDDDQLHVTLRYIGEVDARTADDVAAALGGVHAAPLELRLSGCGIFDTRGRANALWAGVAPREPLAALHRKLDQALVRVGLEPERRAYLPHITLARLGGGSPPLDRFVADHAGLASPPFRVEHMVLYESHLGQGGSIYEPVECYPLNG</sequence>
<evidence type="ECO:0000313" key="3">
    <source>
        <dbReference type="EMBL" id="ODP37119.1"/>
    </source>
</evidence>
<gene>
    <name evidence="3" type="ORF">BFL28_18700</name>
</gene>
<comment type="catalytic activity">
    <reaction evidence="2">
        <text>a 3'-end 2',3'-cyclophospho-ribonucleotide-RNA + H2O = a 3'-end 2'-phospho-ribonucleotide-RNA + H(+)</text>
        <dbReference type="Rhea" id="RHEA:11828"/>
        <dbReference type="Rhea" id="RHEA-COMP:10464"/>
        <dbReference type="Rhea" id="RHEA-COMP:17353"/>
        <dbReference type="ChEBI" id="CHEBI:15377"/>
        <dbReference type="ChEBI" id="CHEBI:15378"/>
        <dbReference type="ChEBI" id="CHEBI:83064"/>
        <dbReference type="ChEBI" id="CHEBI:173113"/>
        <dbReference type="EC" id="3.1.4.58"/>
    </reaction>
</comment>
<organism evidence="3 4">
    <name type="scientific">Sphingomonas turrisvirgatae</name>
    <dbReference type="NCBI Taxonomy" id="1888892"/>
    <lineage>
        <taxon>Bacteria</taxon>
        <taxon>Pseudomonadati</taxon>
        <taxon>Pseudomonadota</taxon>
        <taxon>Alphaproteobacteria</taxon>
        <taxon>Sphingomonadales</taxon>
        <taxon>Sphingomonadaceae</taxon>
        <taxon>Sphingomonas</taxon>
    </lineage>
</organism>
<comment type="similarity">
    <text evidence="2">Belongs to the 2H phosphoesterase superfamily. ThpR family.</text>
</comment>
<dbReference type="Gene3D" id="3.90.1140.10">
    <property type="entry name" value="Cyclic phosphodiesterase"/>
    <property type="match status" value="1"/>
</dbReference>
<keyword evidence="3" id="KW-0436">Ligase</keyword>
<keyword evidence="1 2" id="KW-0378">Hydrolase</keyword>
<keyword evidence="4" id="KW-1185">Reference proteome</keyword>
<dbReference type="AlphaFoldDB" id="A0A1E3LTQ6"/>
<dbReference type="Proteomes" id="UP000094487">
    <property type="component" value="Unassembled WGS sequence"/>
</dbReference>
<reference evidence="3 4" key="1">
    <citation type="submission" date="2016-08" db="EMBL/GenBank/DDBJ databases">
        <title>Draft genome of the agarase producing Sphingomonas sp. MCT13.</title>
        <authorList>
            <person name="D'Andrea M.M."/>
            <person name="Rossolini G.M."/>
            <person name="Thaller M.C."/>
        </authorList>
    </citation>
    <scope>NUCLEOTIDE SEQUENCE [LARGE SCALE GENOMIC DNA]</scope>
    <source>
        <strain evidence="3 4">MCT13</strain>
    </source>
</reference>
<feature type="short sequence motif" description="HXTX 1" evidence="2">
    <location>
        <begin position="37"/>
        <end position="40"/>
    </location>
</feature>
<proteinExistence type="inferred from homology"/>
<comment type="function">
    <text evidence="2">Hydrolyzes RNA 2',3'-cyclic phosphodiester to an RNA 2'-phosphomonoester.</text>
</comment>
<dbReference type="STRING" id="1888892.BFL28_18700"/>
<feature type="active site" description="Proton acceptor" evidence="2">
    <location>
        <position position="121"/>
    </location>
</feature>
<dbReference type="InterPro" id="IPR009097">
    <property type="entry name" value="Cyclic_Pdiesterase"/>
</dbReference>
<dbReference type="HAMAP" id="MF_01940">
    <property type="entry name" value="RNA_CPDase"/>
    <property type="match status" value="1"/>
</dbReference>
<dbReference type="SUPFAM" id="SSF55144">
    <property type="entry name" value="LigT-like"/>
    <property type="match status" value="1"/>
</dbReference>